<keyword evidence="2" id="KW-1185">Reference proteome</keyword>
<dbReference type="InParanoid" id="A0A078AUF5"/>
<dbReference type="AlphaFoldDB" id="A0A078AUF5"/>
<organism evidence="1 2">
    <name type="scientific">Stylonychia lemnae</name>
    <name type="common">Ciliate</name>
    <dbReference type="NCBI Taxonomy" id="5949"/>
    <lineage>
        <taxon>Eukaryota</taxon>
        <taxon>Sar</taxon>
        <taxon>Alveolata</taxon>
        <taxon>Ciliophora</taxon>
        <taxon>Intramacronucleata</taxon>
        <taxon>Spirotrichea</taxon>
        <taxon>Stichotrichia</taxon>
        <taxon>Sporadotrichida</taxon>
        <taxon>Oxytrichidae</taxon>
        <taxon>Stylonychinae</taxon>
        <taxon>Stylonychia</taxon>
    </lineage>
</organism>
<gene>
    <name evidence="1" type="primary">Contig18272.g19416</name>
    <name evidence="1" type="ORF">STYLEM_15116</name>
</gene>
<name>A0A078AUF5_STYLE</name>
<dbReference type="Proteomes" id="UP000039865">
    <property type="component" value="Unassembled WGS sequence"/>
</dbReference>
<proteinExistence type="predicted"/>
<accession>A0A078AUF5</accession>
<dbReference type="EMBL" id="CCKQ01014275">
    <property type="protein sequence ID" value="CDW86025.1"/>
    <property type="molecule type" value="Genomic_DNA"/>
</dbReference>
<evidence type="ECO:0000313" key="2">
    <source>
        <dbReference type="Proteomes" id="UP000039865"/>
    </source>
</evidence>
<dbReference type="Gene3D" id="1.20.920.20">
    <property type="match status" value="1"/>
</dbReference>
<reference evidence="1 2" key="1">
    <citation type="submission" date="2014-06" db="EMBL/GenBank/DDBJ databases">
        <authorList>
            <person name="Swart Estienne"/>
        </authorList>
    </citation>
    <scope>NUCLEOTIDE SEQUENCE [LARGE SCALE GENOMIC DNA]</scope>
    <source>
        <strain evidence="1 2">130c</strain>
    </source>
</reference>
<protein>
    <submittedName>
        <fullName evidence="1">Uncharacterized protein</fullName>
    </submittedName>
</protein>
<evidence type="ECO:0000313" key="1">
    <source>
        <dbReference type="EMBL" id="CDW86025.1"/>
    </source>
</evidence>
<sequence length="174" mass="20691">MRIVLKIFEEEAAEIEQIIESIQMENDLKRVMRNHLMDLCSYALPPPQIKTIFDIILLIMGKPVKWQNAREEIEKLNFVDNLRNHDISGLTRDQVISADDKISRDISFNSLKKINRAAAYLFLWADNILHLRFLQFKFEDNISEPLKTQRYLNECRLVINSKIYQLEKRQKKQD</sequence>